<evidence type="ECO:0000313" key="2">
    <source>
        <dbReference type="Proteomes" id="UP000054099"/>
    </source>
</evidence>
<dbReference type="Proteomes" id="UP000054099">
    <property type="component" value="Unassembled WGS sequence"/>
</dbReference>
<protein>
    <submittedName>
        <fullName evidence="1">Uncharacterized protein</fullName>
    </submittedName>
</protein>
<dbReference type="AlphaFoldDB" id="A0A0V8JE81"/>
<organism evidence="1 2">
    <name type="scientific">Fictibacillus enclensis</name>
    <dbReference type="NCBI Taxonomy" id="1017270"/>
    <lineage>
        <taxon>Bacteria</taxon>
        <taxon>Bacillati</taxon>
        <taxon>Bacillota</taxon>
        <taxon>Bacilli</taxon>
        <taxon>Bacillales</taxon>
        <taxon>Fictibacillaceae</taxon>
        <taxon>Fictibacillus</taxon>
    </lineage>
</organism>
<evidence type="ECO:0000313" key="1">
    <source>
        <dbReference type="EMBL" id="KSU85160.1"/>
    </source>
</evidence>
<gene>
    <name evidence="1" type="ORF">AS030_06485</name>
</gene>
<keyword evidence="2" id="KW-1185">Reference proteome</keyword>
<proteinExistence type="predicted"/>
<accession>A0A0V8JE81</accession>
<reference evidence="1 2" key="1">
    <citation type="journal article" date="2014" name="Antonie Van Leeuwenhoek">
        <title>Fictibacillus enclensis sp. nov., isolated from marine sediment.</title>
        <authorList>
            <person name="Dastager S.G."/>
            <person name="Mawlankar R."/>
            <person name="Srinivasan K."/>
            <person name="Tang S.K."/>
            <person name="Lee J.C."/>
            <person name="Ramana V.V."/>
            <person name="Shouche Y.S."/>
        </authorList>
    </citation>
    <scope>NUCLEOTIDE SEQUENCE [LARGE SCALE GENOMIC DNA]</scope>
    <source>
        <strain evidence="1 2">NIO-1003</strain>
    </source>
</reference>
<comment type="caution">
    <text evidence="1">The sequence shown here is derived from an EMBL/GenBank/DDBJ whole genome shotgun (WGS) entry which is preliminary data.</text>
</comment>
<dbReference type="RefSeq" id="WP_061969642.1">
    <property type="nucleotide sequence ID" value="NZ_FMAV01000001.1"/>
</dbReference>
<name>A0A0V8JE81_9BACL</name>
<dbReference type="EMBL" id="LNQN01000001">
    <property type="protein sequence ID" value="KSU85160.1"/>
    <property type="molecule type" value="Genomic_DNA"/>
</dbReference>
<sequence>MQEVNNETNKVKCILSMPPRKIAGEMIDIGESLVSVVPRQGELIGLKNRVNGVRDWRVQQVVHYLQEEFDYHIVGLVVTPAKEDEFWSVNGTGAQRG</sequence>